<evidence type="ECO:0000313" key="3">
    <source>
        <dbReference type="Proteomes" id="UP000183994"/>
    </source>
</evidence>
<dbReference type="EMBL" id="FQZU01000001">
    <property type="protein sequence ID" value="SHI56854.1"/>
    <property type="molecule type" value="Genomic_DNA"/>
</dbReference>
<protein>
    <recommendedName>
        <fullName evidence="4">DUF2007 domain-containing protein</fullName>
    </recommendedName>
</protein>
<evidence type="ECO:0008006" key="4">
    <source>
        <dbReference type="Google" id="ProtNLM"/>
    </source>
</evidence>
<organism evidence="2 3">
    <name type="scientific">Desulfatibacillum alkenivorans DSM 16219</name>
    <dbReference type="NCBI Taxonomy" id="1121393"/>
    <lineage>
        <taxon>Bacteria</taxon>
        <taxon>Pseudomonadati</taxon>
        <taxon>Thermodesulfobacteriota</taxon>
        <taxon>Desulfobacteria</taxon>
        <taxon>Desulfobacterales</taxon>
        <taxon>Desulfatibacillaceae</taxon>
        <taxon>Desulfatibacillum</taxon>
    </lineage>
</organism>
<proteinExistence type="predicted"/>
<feature type="compositionally biased region" description="Basic and acidic residues" evidence="1">
    <location>
        <begin position="33"/>
        <end position="47"/>
    </location>
</feature>
<evidence type="ECO:0000313" key="2">
    <source>
        <dbReference type="EMBL" id="SHI56854.1"/>
    </source>
</evidence>
<reference evidence="3" key="1">
    <citation type="submission" date="2016-11" db="EMBL/GenBank/DDBJ databases">
        <authorList>
            <person name="Varghese N."/>
            <person name="Submissions S."/>
        </authorList>
    </citation>
    <scope>NUCLEOTIDE SEQUENCE [LARGE SCALE GENOMIC DNA]</scope>
    <source>
        <strain evidence="3">DSM 16219</strain>
    </source>
</reference>
<evidence type="ECO:0000256" key="1">
    <source>
        <dbReference type="SAM" id="MobiDB-lite"/>
    </source>
</evidence>
<name>A0A1M6C7V5_9BACT</name>
<dbReference type="Proteomes" id="UP000183994">
    <property type="component" value="Unassembled WGS sequence"/>
</dbReference>
<dbReference type="OrthoDB" id="9892700at2"/>
<sequence>MPQYIEIFQPKTQAESAIVQSFLRAEGVDCIEKRPQHEGAQKPRPEKGLPAPLWAPADQAEQAREIVAAYLEEASLSEEEWAVKPPKGSGSFLQKIRSLLIRILSGP</sequence>
<dbReference type="RefSeq" id="WP_073471942.1">
    <property type="nucleotide sequence ID" value="NZ_FQZU01000001.1"/>
</dbReference>
<gene>
    <name evidence="2" type="ORF">SAMN02745216_00169</name>
</gene>
<keyword evidence="3" id="KW-1185">Reference proteome</keyword>
<feature type="region of interest" description="Disordered" evidence="1">
    <location>
        <begin position="33"/>
        <end position="52"/>
    </location>
</feature>
<dbReference type="AlphaFoldDB" id="A0A1M6C7V5"/>
<dbReference type="STRING" id="1121393.SAMN02745216_00169"/>
<accession>A0A1M6C7V5</accession>